<dbReference type="SMART" id="SM00404">
    <property type="entry name" value="PTPc_motif"/>
    <property type="match status" value="1"/>
</dbReference>
<dbReference type="PROSITE" id="PS51182">
    <property type="entry name" value="C2_TENSIN"/>
    <property type="match status" value="1"/>
</dbReference>
<dbReference type="InterPro" id="IPR003595">
    <property type="entry name" value="Tyr_Pase_cat"/>
</dbReference>
<keyword evidence="8" id="KW-0966">Cell projection</keyword>
<dbReference type="SMART" id="SM01326">
    <property type="entry name" value="PTEN_C2"/>
    <property type="match status" value="1"/>
</dbReference>
<dbReference type="CDD" id="cd14510">
    <property type="entry name" value="PTP_VSP_TPTE"/>
    <property type="match status" value="1"/>
</dbReference>
<dbReference type="InterPro" id="IPR000387">
    <property type="entry name" value="Tyr_Pase_dom"/>
</dbReference>
<comment type="subcellular location">
    <subcellularLocation>
        <location evidence="2">Cell projection</location>
    </subcellularLocation>
    <subcellularLocation>
        <location evidence="1">Membrane</location>
        <topology evidence="1">Multi-pass membrane protein</topology>
    </subcellularLocation>
</comment>
<dbReference type="PROSITE" id="PS00383">
    <property type="entry name" value="TYR_PHOSPHATASE_1"/>
    <property type="match status" value="1"/>
</dbReference>
<dbReference type="InterPro" id="IPR016130">
    <property type="entry name" value="Tyr_Pase_AS"/>
</dbReference>
<dbReference type="InterPro" id="IPR057023">
    <property type="entry name" value="PTP-SAK"/>
</dbReference>
<dbReference type="InterPro" id="IPR029023">
    <property type="entry name" value="Tensin_phosphatase"/>
</dbReference>
<evidence type="ECO:0000259" key="12">
    <source>
        <dbReference type="PROSITE" id="PS51181"/>
    </source>
</evidence>
<dbReference type="InterPro" id="IPR000242">
    <property type="entry name" value="PTP_cat"/>
</dbReference>
<dbReference type="PANTHER" id="PTHR12305">
    <property type="entry name" value="PHOSPHATASE WITH HOMOLOGY TO TENSIN"/>
    <property type="match status" value="1"/>
</dbReference>
<evidence type="ECO:0000256" key="5">
    <source>
        <dbReference type="ARBA" id="ARBA00022801"/>
    </source>
</evidence>
<dbReference type="SUPFAM" id="SSF81324">
    <property type="entry name" value="Voltage-gated potassium channels"/>
    <property type="match status" value="1"/>
</dbReference>
<dbReference type="PROSITE" id="PS51181">
    <property type="entry name" value="PPASE_TENSIN"/>
    <property type="match status" value="1"/>
</dbReference>
<dbReference type="InterPro" id="IPR029021">
    <property type="entry name" value="Prot-tyrosine_phosphatase-like"/>
</dbReference>
<keyword evidence="4 9" id="KW-0812">Transmembrane</keyword>
<dbReference type="FunFam" id="2.60.40.1110:FF:000004">
    <property type="entry name" value="Voltage-sensor containing phosphatase"/>
    <property type="match status" value="1"/>
</dbReference>
<dbReference type="PROSITE" id="PS50055">
    <property type="entry name" value="TYR_PHOSPHATASE_PTP"/>
    <property type="match status" value="1"/>
</dbReference>
<accession>A0A8C2UUX8</accession>
<evidence type="ECO:0000256" key="4">
    <source>
        <dbReference type="ARBA" id="ARBA00022692"/>
    </source>
</evidence>
<evidence type="ECO:0000256" key="8">
    <source>
        <dbReference type="ARBA" id="ARBA00023273"/>
    </source>
</evidence>
<dbReference type="InterPro" id="IPR045102">
    <property type="entry name" value="PTP_VSP_TPTE"/>
</dbReference>
<evidence type="ECO:0000259" key="11">
    <source>
        <dbReference type="PROSITE" id="PS50056"/>
    </source>
</evidence>
<dbReference type="OMA" id="ISPCVMS"/>
<feature type="transmembrane region" description="Helical" evidence="9">
    <location>
        <begin position="116"/>
        <end position="137"/>
    </location>
</feature>
<reference evidence="14" key="1">
    <citation type="submission" date="2025-08" db="UniProtKB">
        <authorList>
            <consortium name="Ensembl"/>
        </authorList>
    </citation>
    <scope>IDENTIFICATION</scope>
</reference>
<dbReference type="GO" id="GO:0016314">
    <property type="term" value="F:phosphatidylinositol-3,4,5-trisphosphate 3-phosphatase activity"/>
    <property type="evidence" value="ECO:0007669"/>
    <property type="project" value="TreeGrafter"/>
</dbReference>
<reference evidence="14" key="2">
    <citation type="submission" date="2025-09" db="UniProtKB">
        <authorList>
            <consortium name="Ensembl"/>
        </authorList>
    </citation>
    <scope>IDENTIFICATION</scope>
</reference>
<feature type="domain" description="C2 tensin-type" evidence="13">
    <location>
        <begin position="370"/>
        <end position="502"/>
    </location>
</feature>
<evidence type="ECO:0000259" key="13">
    <source>
        <dbReference type="PROSITE" id="PS51182"/>
    </source>
</evidence>
<name>A0A8C2UUX8_CHILA</name>
<dbReference type="Gene3D" id="1.20.120.350">
    <property type="entry name" value="Voltage-gated potassium channels. Chain C"/>
    <property type="match status" value="1"/>
</dbReference>
<feature type="domain" description="Tyrosine-protein phosphatase" evidence="10">
    <location>
        <begin position="79"/>
        <end position="308"/>
    </location>
</feature>
<evidence type="ECO:0008006" key="16">
    <source>
        <dbReference type="Google" id="ProtNLM"/>
    </source>
</evidence>
<evidence type="ECO:0000259" key="10">
    <source>
        <dbReference type="PROSITE" id="PS50055"/>
    </source>
</evidence>
<evidence type="ECO:0000256" key="1">
    <source>
        <dbReference type="ARBA" id="ARBA00004141"/>
    </source>
</evidence>
<evidence type="ECO:0000313" key="14">
    <source>
        <dbReference type="Ensembl" id="ENSCLAP00000006152.1"/>
    </source>
</evidence>
<feature type="transmembrane region" description="Helical" evidence="9">
    <location>
        <begin position="81"/>
        <end position="104"/>
    </location>
</feature>
<sequence>ASSELTTDTQEEDLAESMLEQLSRLDGDDEAIGSGKPNKIKKIVRLIVSSAAFSVFGILLIFVDLSLVITELIFTEVNDYIPLEYCSISLAIALFFVMDVLLRAYVEGKQHYFSDFLNNINAVITGVILLVDILYFLHSLMFISGIPRLSIFSRVLRLVILMRLFHLVYQKRHLEKLTRRLVSENKRRYQKDGFDLDLTYVTDRIIAMSFPSSGRWSLYRNPIKEVMRFLDTKHPDHYQVYNLCSERAYDPKYFHYRVHRIKIDDHNVPTLKEMLLFSKEVEEWMMQDKENVIAVHCRGGKGRTGTMVCTCLIACGLFLTAKDSIHYFGERRTDKTSSTKFQGIETPSQNRYVGYFEKLTTVYNWTLPPRKILTIRKFIIYSIHGVGKGNGSDLKVQIIVQQEIVFSCSSTNCRIFHDVETDRVIINIFNCPALCDDVKVKFLSSELPKYYDNCPFFFWFHTSFIQKNRLYLPRNELDNLHKPKTWKIYSSQFAVEVYFDENEPVVL</sequence>
<keyword evidence="5" id="KW-0378">Hydrolase</keyword>
<dbReference type="GO" id="GO:0005829">
    <property type="term" value="C:cytosol"/>
    <property type="evidence" value="ECO:0007669"/>
    <property type="project" value="TreeGrafter"/>
</dbReference>
<keyword evidence="15" id="KW-1185">Reference proteome</keyword>
<dbReference type="GO" id="GO:0016020">
    <property type="term" value="C:membrane"/>
    <property type="evidence" value="ECO:0007669"/>
    <property type="project" value="UniProtKB-SubCell"/>
</dbReference>
<evidence type="ECO:0000256" key="7">
    <source>
        <dbReference type="ARBA" id="ARBA00023136"/>
    </source>
</evidence>
<dbReference type="Pfam" id="PF22784">
    <property type="entry name" value="PTP-SAK"/>
    <property type="match status" value="1"/>
</dbReference>
<dbReference type="AlphaFoldDB" id="A0A8C2UUX8"/>
<keyword evidence="7 9" id="KW-0472">Membrane</keyword>
<dbReference type="SUPFAM" id="SSF49562">
    <property type="entry name" value="C2 domain (Calcium/lipid-binding domain, CaLB)"/>
    <property type="match status" value="1"/>
</dbReference>
<dbReference type="Gene3D" id="2.60.40.1110">
    <property type="match status" value="1"/>
</dbReference>
<dbReference type="SUPFAM" id="SSF52799">
    <property type="entry name" value="(Phosphotyrosine protein) phosphatases II"/>
    <property type="match status" value="1"/>
</dbReference>
<protein>
    <recommendedName>
        <fullName evidence="16">Phosphatidylinositol-3,4,5-trisphosphate 3-phosphatase</fullName>
    </recommendedName>
</protein>
<dbReference type="Ensembl" id="ENSCLAT00000006255.1">
    <property type="protein sequence ID" value="ENSCLAP00000006152.1"/>
    <property type="gene ID" value="ENSCLAG00000004354.1"/>
</dbReference>
<dbReference type="GeneTree" id="ENSGT00940000154335"/>
<dbReference type="PROSITE" id="PS50056">
    <property type="entry name" value="TYR_PHOSPHATASE_2"/>
    <property type="match status" value="1"/>
</dbReference>
<evidence type="ECO:0000313" key="15">
    <source>
        <dbReference type="Proteomes" id="UP000694398"/>
    </source>
</evidence>
<organism evidence="14 15">
    <name type="scientific">Chinchilla lanigera</name>
    <name type="common">Long-tailed chinchilla</name>
    <name type="synonym">Chinchilla villidera</name>
    <dbReference type="NCBI Taxonomy" id="34839"/>
    <lineage>
        <taxon>Eukaryota</taxon>
        <taxon>Metazoa</taxon>
        <taxon>Chordata</taxon>
        <taxon>Craniata</taxon>
        <taxon>Vertebrata</taxon>
        <taxon>Euteleostomi</taxon>
        <taxon>Mammalia</taxon>
        <taxon>Eutheria</taxon>
        <taxon>Euarchontoglires</taxon>
        <taxon>Glires</taxon>
        <taxon>Rodentia</taxon>
        <taxon>Hystricomorpha</taxon>
        <taxon>Chinchillidae</taxon>
        <taxon>Chinchilla</taxon>
    </lineage>
</organism>
<dbReference type="GO" id="GO:0004725">
    <property type="term" value="F:protein tyrosine phosphatase activity"/>
    <property type="evidence" value="ECO:0007669"/>
    <property type="project" value="InterPro"/>
</dbReference>
<dbReference type="GO" id="GO:0042995">
    <property type="term" value="C:cell projection"/>
    <property type="evidence" value="ECO:0007669"/>
    <property type="project" value="UniProtKB-SubCell"/>
</dbReference>
<dbReference type="InterPro" id="IPR035892">
    <property type="entry name" value="C2_domain_sf"/>
</dbReference>
<evidence type="ECO:0000256" key="6">
    <source>
        <dbReference type="ARBA" id="ARBA00022989"/>
    </source>
</evidence>
<evidence type="ECO:0000256" key="3">
    <source>
        <dbReference type="ARBA" id="ARBA00007881"/>
    </source>
</evidence>
<dbReference type="PANTHER" id="PTHR12305:SF60">
    <property type="entry name" value="PHOSPHATIDYLINOSITOL 3,4,5-TRISPHOSPHATE 3-PHOSPHATASE TPTE2-RELATED"/>
    <property type="match status" value="1"/>
</dbReference>
<dbReference type="Pfam" id="PF10409">
    <property type="entry name" value="PTEN_C2"/>
    <property type="match status" value="1"/>
</dbReference>
<dbReference type="Proteomes" id="UP000694398">
    <property type="component" value="Unassembled WGS sequence"/>
</dbReference>
<dbReference type="Gene3D" id="3.90.190.10">
    <property type="entry name" value="Protein tyrosine phosphatase superfamily"/>
    <property type="match status" value="1"/>
</dbReference>
<dbReference type="FunFam" id="3.90.190.10:FF:000053">
    <property type="entry name" value="Phosphatidylinositol 3,4,5-trisphosphate 3-phosphatase TPTE2"/>
    <property type="match status" value="1"/>
</dbReference>
<keyword evidence="6 9" id="KW-1133">Transmembrane helix</keyword>
<feature type="domain" description="Phosphatase tensin-type" evidence="12">
    <location>
        <begin position="187"/>
        <end position="363"/>
    </location>
</feature>
<dbReference type="InterPro" id="IPR014020">
    <property type="entry name" value="Tensin_C2-dom"/>
</dbReference>
<feature type="domain" description="Tyrosine specific protein phosphatases" evidence="11">
    <location>
        <begin position="272"/>
        <end position="332"/>
    </location>
</feature>
<comment type="similarity">
    <text evidence="3">Belongs to the PTEN phosphatase protein family.</text>
</comment>
<evidence type="ECO:0000256" key="9">
    <source>
        <dbReference type="SAM" id="Phobius"/>
    </source>
</evidence>
<evidence type="ECO:0000256" key="2">
    <source>
        <dbReference type="ARBA" id="ARBA00004316"/>
    </source>
</evidence>
<dbReference type="InterPro" id="IPR027359">
    <property type="entry name" value="Volt_channel_dom_sf"/>
</dbReference>
<dbReference type="InterPro" id="IPR051281">
    <property type="entry name" value="Dual-spec_lipid-protein_phosph"/>
</dbReference>
<feature type="transmembrane region" description="Helical" evidence="9">
    <location>
        <begin position="46"/>
        <end position="69"/>
    </location>
</feature>
<proteinExistence type="inferred from homology"/>